<dbReference type="InterPro" id="IPR000182">
    <property type="entry name" value="GNAT_dom"/>
</dbReference>
<dbReference type="PhylomeDB" id="Q2J5Q6"/>
<protein>
    <submittedName>
        <fullName evidence="5">GCN5-related N-acetyltransferase</fullName>
    </submittedName>
</protein>
<dbReference type="eggNOG" id="COG1670">
    <property type="taxonomic scope" value="Bacteria"/>
</dbReference>
<reference evidence="5 6" key="1">
    <citation type="journal article" date="2007" name="Genome Res.">
        <title>Genome characteristics of facultatively symbiotic Frankia sp. strains reflect host range and host plant biogeography.</title>
        <authorList>
            <person name="Normand P."/>
            <person name="Lapierre P."/>
            <person name="Tisa L.S."/>
            <person name="Gogarten J.P."/>
            <person name="Alloisio N."/>
            <person name="Bagnarol E."/>
            <person name="Bassi C.A."/>
            <person name="Berry A.M."/>
            <person name="Bickhart D.M."/>
            <person name="Choisne N."/>
            <person name="Couloux A."/>
            <person name="Cournoyer B."/>
            <person name="Cruveiller S."/>
            <person name="Daubin V."/>
            <person name="Demange N."/>
            <person name="Francino M.P."/>
            <person name="Goltsman E."/>
            <person name="Huang Y."/>
            <person name="Kopp O.R."/>
            <person name="Labarre L."/>
            <person name="Lapidus A."/>
            <person name="Lavire C."/>
            <person name="Marechal J."/>
            <person name="Martinez M."/>
            <person name="Mastronunzio J.E."/>
            <person name="Mullin B.C."/>
            <person name="Niemann J."/>
            <person name="Pujic P."/>
            <person name="Rawnsley T."/>
            <person name="Rouy Z."/>
            <person name="Schenowitz C."/>
            <person name="Sellstedt A."/>
            <person name="Tavares F."/>
            <person name="Tomkins J.P."/>
            <person name="Vallenet D."/>
            <person name="Valverde C."/>
            <person name="Wall L.G."/>
            <person name="Wang Y."/>
            <person name="Medigue C."/>
            <person name="Benson D.R."/>
        </authorList>
    </citation>
    <scope>NUCLEOTIDE SEQUENCE [LARGE SCALE GENOMIC DNA]</scope>
    <source>
        <strain evidence="6">DSM 45818 / CECT 9043 / CcI3</strain>
    </source>
</reference>
<feature type="domain" description="N-acetyltransferase" evidence="4">
    <location>
        <begin position="31"/>
        <end position="192"/>
    </location>
</feature>
<dbReference type="STRING" id="106370.Francci3_4036"/>
<keyword evidence="6" id="KW-1185">Reference proteome</keyword>
<accession>Q2J5Q6</accession>
<dbReference type="RefSeq" id="WP_011438406.1">
    <property type="nucleotide sequence ID" value="NC_007777.1"/>
</dbReference>
<dbReference type="OrthoDB" id="5242221at2"/>
<dbReference type="PROSITE" id="PS51186">
    <property type="entry name" value="GNAT"/>
    <property type="match status" value="1"/>
</dbReference>
<dbReference type="PANTHER" id="PTHR43792">
    <property type="entry name" value="GNAT FAMILY, PUTATIVE (AFU_ORTHOLOGUE AFUA_3G00765)-RELATED-RELATED"/>
    <property type="match status" value="1"/>
</dbReference>
<dbReference type="Proteomes" id="UP000001937">
    <property type="component" value="Chromosome"/>
</dbReference>
<dbReference type="KEGG" id="fra:Francci3_4036"/>
<keyword evidence="2" id="KW-0012">Acyltransferase</keyword>
<dbReference type="Pfam" id="PF13302">
    <property type="entry name" value="Acetyltransf_3"/>
    <property type="match status" value="1"/>
</dbReference>
<dbReference type="GO" id="GO:0008999">
    <property type="term" value="F:protein-N-terminal-alanine acetyltransferase activity"/>
    <property type="evidence" value="ECO:0007669"/>
    <property type="project" value="TreeGrafter"/>
</dbReference>
<evidence type="ECO:0000313" key="6">
    <source>
        <dbReference type="Proteomes" id="UP000001937"/>
    </source>
</evidence>
<dbReference type="InterPro" id="IPR016181">
    <property type="entry name" value="Acyl_CoA_acyltransferase"/>
</dbReference>
<gene>
    <name evidence="5" type="ordered locus">Francci3_4036</name>
</gene>
<dbReference type="PANTHER" id="PTHR43792:SF8">
    <property type="entry name" value="[RIBOSOMAL PROTEIN US5]-ALANINE N-ACETYLTRANSFERASE"/>
    <property type="match status" value="1"/>
</dbReference>
<evidence type="ECO:0000256" key="2">
    <source>
        <dbReference type="ARBA" id="ARBA00023315"/>
    </source>
</evidence>
<dbReference type="HOGENOM" id="CLU_013985_40_0_11"/>
<evidence type="ECO:0000259" key="4">
    <source>
        <dbReference type="PROSITE" id="PS51186"/>
    </source>
</evidence>
<proteinExistence type="inferred from homology"/>
<organism evidence="5 6">
    <name type="scientific">Frankia casuarinae (strain DSM 45818 / CECT 9043 / HFP020203 / CcI3)</name>
    <dbReference type="NCBI Taxonomy" id="106370"/>
    <lineage>
        <taxon>Bacteria</taxon>
        <taxon>Bacillati</taxon>
        <taxon>Actinomycetota</taxon>
        <taxon>Actinomycetes</taxon>
        <taxon>Frankiales</taxon>
        <taxon>Frankiaceae</taxon>
        <taxon>Frankia</taxon>
    </lineage>
</organism>
<comment type="similarity">
    <text evidence="3">Belongs to the acetyltransferase family. RimJ subfamily.</text>
</comment>
<dbReference type="Gene3D" id="3.40.630.30">
    <property type="match status" value="1"/>
</dbReference>
<evidence type="ECO:0000256" key="3">
    <source>
        <dbReference type="ARBA" id="ARBA00038502"/>
    </source>
</evidence>
<dbReference type="GO" id="GO:0005737">
    <property type="term" value="C:cytoplasm"/>
    <property type="evidence" value="ECO:0007669"/>
    <property type="project" value="TreeGrafter"/>
</dbReference>
<keyword evidence="1" id="KW-0808">Transferase</keyword>
<sequence length="210" mass="23854">MGAPGWPAVLTDGRVQVRPLRLRDASTWVEVRLRNADWLAPWEATPPGVMMVRETWAQRQTLSIYRQMWHRLRQQARLGATLPFAITFEGRLVGQVTVSTIVRGAFNSAQVGYWIDSEYAGRGITPTALALVVDHCFGPVGLHRVEANVRPENAASRRVLAKLGFREEGLHRHFLAIDGRYHDHIGFALTTEDVPEGLVHRWRETRYSRP</sequence>
<dbReference type="InterPro" id="IPR051531">
    <property type="entry name" value="N-acetyltransferase"/>
</dbReference>
<dbReference type="EMBL" id="CP000249">
    <property type="protein sequence ID" value="ABD13386.1"/>
    <property type="molecule type" value="Genomic_DNA"/>
</dbReference>
<dbReference type="AlphaFoldDB" id="Q2J5Q6"/>
<evidence type="ECO:0000313" key="5">
    <source>
        <dbReference type="EMBL" id="ABD13386.1"/>
    </source>
</evidence>
<evidence type="ECO:0000256" key="1">
    <source>
        <dbReference type="ARBA" id="ARBA00022679"/>
    </source>
</evidence>
<dbReference type="SUPFAM" id="SSF55729">
    <property type="entry name" value="Acyl-CoA N-acyltransferases (Nat)"/>
    <property type="match status" value="1"/>
</dbReference>
<name>Q2J5Q6_FRACC</name>